<feature type="non-terminal residue" evidence="2">
    <location>
        <position position="1"/>
    </location>
</feature>
<gene>
    <name evidence="2" type="ORF">LYPA_23C022179</name>
</gene>
<keyword evidence="1" id="KW-0472">Membrane</keyword>
<feature type="transmembrane region" description="Helical" evidence="1">
    <location>
        <begin position="34"/>
        <end position="59"/>
    </location>
</feature>
<keyword evidence="1" id="KW-0812">Transmembrane</keyword>
<accession>A0A485PM35</accession>
<organism evidence="2 3">
    <name type="scientific">Lynx pardinus</name>
    <name type="common">Iberian lynx</name>
    <name type="synonym">Felis pardina</name>
    <dbReference type="NCBI Taxonomy" id="191816"/>
    <lineage>
        <taxon>Eukaryota</taxon>
        <taxon>Metazoa</taxon>
        <taxon>Chordata</taxon>
        <taxon>Craniata</taxon>
        <taxon>Vertebrata</taxon>
        <taxon>Euteleostomi</taxon>
        <taxon>Mammalia</taxon>
        <taxon>Eutheria</taxon>
        <taxon>Laurasiatheria</taxon>
        <taxon>Carnivora</taxon>
        <taxon>Feliformia</taxon>
        <taxon>Felidae</taxon>
        <taxon>Felinae</taxon>
        <taxon>Lynx</taxon>
    </lineage>
</organism>
<dbReference type="AlphaFoldDB" id="A0A485PM35"/>
<evidence type="ECO:0000313" key="2">
    <source>
        <dbReference type="EMBL" id="VFV46770.1"/>
    </source>
</evidence>
<keyword evidence="3" id="KW-1185">Reference proteome</keyword>
<reference evidence="2 3" key="1">
    <citation type="submission" date="2019-01" db="EMBL/GenBank/DDBJ databases">
        <authorList>
            <person name="Alioto T."/>
            <person name="Alioto T."/>
        </authorList>
    </citation>
    <scope>NUCLEOTIDE SEQUENCE [LARGE SCALE GENOMIC DNA]</scope>
</reference>
<dbReference type="EMBL" id="CAAGRJ010039382">
    <property type="protein sequence ID" value="VFV46770.1"/>
    <property type="molecule type" value="Genomic_DNA"/>
</dbReference>
<evidence type="ECO:0000313" key="3">
    <source>
        <dbReference type="Proteomes" id="UP000386466"/>
    </source>
</evidence>
<protein>
    <submittedName>
        <fullName evidence="2">Uncharacterized protein</fullName>
    </submittedName>
</protein>
<dbReference type="Proteomes" id="UP000386466">
    <property type="component" value="Unassembled WGS sequence"/>
</dbReference>
<keyword evidence="1" id="KW-1133">Transmembrane helix</keyword>
<evidence type="ECO:0000256" key="1">
    <source>
        <dbReference type="SAM" id="Phobius"/>
    </source>
</evidence>
<sequence length="60" mass="6547">RPLVRVSGAGLSPCESVVSEGKDEGKQMQPESEFLALSMMSAKFFHVVVFIPTSLLFMAE</sequence>
<name>A0A485PM35_LYNPA</name>
<proteinExistence type="predicted"/>